<protein>
    <recommendedName>
        <fullName evidence="3">Peptidase A1 domain-containing protein</fullName>
    </recommendedName>
</protein>
<feature type="domain" description="Peptidase A1" evidence="3">
    <location>
        <begin position="28"/>
        <end position="379"/>
    </location>
</feature>
<evidence type="ECO:0000313" key="4">
    <source>
        <dbReference type="EMBL" id="OSS51428.1"/>
    </source>
</evidence>
<keyword evidence="2" id="KW-0472">Membrane</keyword>
<dbReference type="InterPro" id="IPR033121">
    <property type="entry name" value="PEPTIDASE_A1"/>
</dbReference>
<gene>
    <name evidence="4" type="ORF">B5807_03607</name>
</gene>
<dbReference type="GO" id="GO:0006508">
    <property type="term" value="P:proteolysis"/>
    <property type="evidence" value="ECO:0007669"/>
    <property type="project" value="InterPro"/>
</dbReference>
<evidence type="ECO:0000256" key="2">
    <source>
        <dbReference type="SAM" id="Phobius"/>
    </source>
</evidence>
<sequence length="560" mass="60502">MGDSNTSVPAPFVFAPSQAFVGNDGRWSSFIVRIGNPDQNFAILPSTTGHETLIPMPEGCTADDPTNCAELRGAYPFNGKAGTGFQTNASSTWNSIGLYTLDLGDRLGLDGNGLYGLEKVGLQIQNSNGLTLDGQVVAGIATKSHYIGSFGLGPKPSNFSNYDNPVPSFMQTLRDKRMIPSLSYGYTSGAAYAIPQRYGSLTLGGYDASRFVGNTQTFPFSKDDSIVLSPGLQKITATNTLLGTRSLLNSAILAVIDSTLPYIWLPRESCDSFAEAFGLIFDETTDLYIVNDTVHEQLQSLKPSVTFSLGNDANPANLVNIILPYAALDLQASDPIYPNATNYFPIRRAANETQYTLGRAFLQEAYVVADYERSNFSVYQAASGSSSVEQQIVTIHAPSEKNSTGKVTQSDNSSTGLGTPAKIGIAVGSAVLVLVLAIIGVVWYRRRRRRLTIHEAPSGEAKYWQPPPRELPTEQKHEMYQQPSEAGGVKAGFELPAKDTHHELPVKNAHHLLSDDSAHVVGAPDGIHLTHELPTSGHDSDAKYNQATELDIHKTNTIRP</sequence>
<evidence type="ECO:0000256" key="1">
    <source>
        <dbReference type="ARBA" id="ARBA00007447"/>
    </source>
</evidence>
<dbReference type="Proteomes" id="UP000193240">
    <property type="component" value="Unassembled WGS sequence"/>
</dbReference>
<comment type="similarity">
    <text evidence="1">Belongs to the peptidase A1 family.</text>
</comment>
<dbReference type="GO" id="GO:0000324">
    <property type="term" value="C:fungal-type vacuole"/>
    <property type="evidence" value="ECO:0007669"/>
    <property type="project" value="TreeGrafter"/>
</dbReference>
<dbReference type="STRING" id="105696.A0A1Y2M892"/>
<dbReference type="PANTHER" id="PTHR47966:SF51">
    <property type="entry name" value="BETA-SITE APP-CLEAVING ENZYME, ISOFORM A-RELATED"/>
    <property type="match status" value="1"/>
</dbReference>
<dbReference type="InParanoid" id="A0A1Y2M892"/>
<keyword evidence="2" id="KW-0812">Transmembrane</keyword>
<dbReference type="InterPro" id="IPR021109">
    <property type="entry name" value="Peptidase_aspartic_dom_sf"/>
</dbReference>
<evidence type="ECO:0000259" key="3">
    <source>
        <dbReference type="PROSITE" id="PS51767"/>
    </source>
</evidence>
<dbReference type="PANTHER" id="PTHR47966">
    <property type="entry name" value="BETA-SITE APP-CLEAVING ENZYME, ISOFORM A-RELATED"/>
    <property type="match status" value="1"/>
</dbReference>
<organism evidence="4 5">
    <name type="scientific">Epicoccum nigrum</name>
    <name type="common">Soil fungus</name>
    <name type="synonym">Epicoccum purpurascens</name>
    <dbReference type="NCBI Taxonomy" id="105696"/>
    <lineage>
        <taxon>Eukaryota</taxon>
        <taxon>Fungi</taxon>
        <taxon>Dikarya</taxon>
        <taxon>Ascomycota</taxon>
        <taxon>Pezizomycotina</taxon>
        <taxon>Dothideomycetes</taxon>
        <taxon>Pleosporomycetidae</taxon>
        <taxon>Pleosporales</taxon>
        <taxon>Pleosporineae</taxon>
        <taxon>Didymellaceae</taxon>
        <taxon>Epicoccum</taxon>
    </lineage>
</organism>
<dbReference type="SUPFAM" id="SSF50630">
    <property type="entry name" value="Acid proteases"/>
    <property type="match status" value="1"/>
</dbReference>
<dbReference type="InterPro" id="IPR001461">
    <property type="entry name" value="Aspartic_peptidase_A1"/>
</dbReference>
<name>A0A1Y2M892_EPING</name>
<keyword evidence="2" id="KW-1133">Transmembrane helix</keyword>
<dbReference type="AlphaFoldDB" id="A0A1Y2M892"/>
<dbReference type="GO" id="GO:0004190">
    <property type="term" value="F:aspartic-type endopeptidase activity"/>
    <property type="evidence" value="ECO:0007669"/>
    <property type="project" value="InterPro"/>
</dbReference>
<dbReference type="PROSITE" id="PS51767">
    <property type="entry name" value="PEPTIDASE_A1"/>
    <property type="match status" value="1"/>
</dbReference>
<keyword evidence="5" id="KW-1185">Reference proteome</keyword>
<reference evidence="4 5" key="1">
    <citation type="journal article" date="2017" name="Genome Announc.">
        <title>Genome sequence of the saprophytic ascomycete Epicoccum nigrum ICMP 19927 strain isolated from New Zealand.</title>
        <authorList>
            <person name="Fokin M."/>
            <person name="Fleetwood D."/>
            <person name="Weir B.S."/>
            <person name="Villas-Boas S.G."/>
        </authorList>
    </citation>
    <scope>NUCLEOTIDE SEQUENCE [LARGE SCALE GENOMIC DNA]</scope>
    <source>
        <strain evidence="4 5">ICMP 19927</strain>
    </source>
</reference>
<feature type="transmembrane region" description="Helical" evidence="2">
    <location>
        <begin position="423"/>
        <end position="444"/>
    </location>
</feature>
<dbReference type="OMA" id="YINSMIP"/>
<evidence type="ECO:0000313" key="5">
    <source>
        <dbReference type="Proteomes" id="UP000193240"/>
    </source>
</evidence>
<dbReference type="Gene3D" id="2.40.70.10">
    <property type="entry name" value="Acid Proteases"/>
    <property type="match status" value="2"/>
</dbReference>
<dbReference type="Pfam" id="PF00026">
    <property type="entry name" value="Asp"/>
    <property type="match status" value="1"/>
</dbReference>
<accession>A0A1Y2M892</accession>
<proteinExistence type="inferred from homology"/>
<dbReference type="EMBL" id="KZ107840">
    <property type="protein sequence ID" value="OSS51428.1"/>
    <property type="molecule type" value="Genomic_DNA"/>
</dbReference>